<proteinExistence type="predicted"/>
<dbReference type="AlphaFoldDB" id="A0AAD9PZU0"/>
<feature type="non-terminal residue" evidence="1">
    <location>
        <position position="179"/>
    </location>
</feature>
<reference evidence="1" key="2">
    <citation type="journal article" date="2023" name="Science">
        <title>Genomic signatures of disease resistance in endangered staghorn corals.</title>
        <authorList>
            <person name="Vollmer S.V."/>
            <person name="Selwyn J.D."/>
            <person name="Despard B.A."/>
            <person name="Roesel C.L."/>
        </authorList>
    </citation>
    <scope>NUCLEOTIDE SEQUENCE</scope>
    <source>
        <strain evidence="1">K2</strain>
    </source>
</reference>
<evidence type="ECO:0000313" key="1">
    <source>
        <dbReference type="EMBL" id="KAK2552135.1"/>
    </source>
</evidence>
<comment type="caution">
    <text evidence="1">The sequence shown here is derived from an EMBL/GenBank/DDBJ whole genome shotgun (WGS) entry which is preliminary data.</text>
</comment>
<protein>
    <submittedName>
        <fullName evidence="1">Uncharacterized protein</fullName>
    </submittedName>
</protein>
<accession>A0AAD9PZU0</accession>
<reference evidence="1" key="1">
    <citation type="journal article" date="2023" name="G3 (Bethesda)">
        <title>Whole genome assembly and annotation of the endangered Caribbean coral Acropora cervicornis.</title>
        <authorList>
            <person name="Selwyn J.D."/>
            <person name="Vollmer S.V."/>
        </authorList>
    </citation>
    <scope>NUCLEOTIDE SEQUENCE</scope>
    <source>
        <strain evidence="1">K2</strain>
    </source>
</reference>
<dbReference type="EMBL" id="JARQWQ010000090">
    <property type="protein sequence ID" value="KAK2552135.1"/>
    <property type="molecule type" value="Genomic_DNA"/>
</dbReference>
<dbReference type="Proteomes" id="UP001249851">
    <property type="component" value="Unassembled WGS sequence"/>
</dbReference>
<sequence>MFVAGRRLQWLRSLATCAAMILLRRQVKLGTSFRRVFAVTENKGVKRGLEAIVPDHVSILHSKKNGDADILLNKNQTKAVRRMVFTVVKRTLGLHDTPKPLKGREVELQNALTWLIREQRLHGLDEEEVEINIKLDGRPFWGKDQVMVGIIPINTPFTSSQSCKAVFPLAIANCKETRL</sequence>
<name>A0AAD9PZU0_ACRCE</name>
<keyword evidence="2" id="KW-1185">Reference proteome</keyword>
<gene>
    <name evidence="1" type="ORF">P5673_026892</name>
</gene>
<evidence type="ECO:0000313" key="2">
    <source>
        <dbReference type="Proteomes" id="UP001249851"/>
    </source>
</evidence>
<organism evidence="1 2">
    <name type="scientific">Acropora cervicornis</name>
    <name type="common">Staghorn coral</name>
    <dbReference type="NCBI Taxonomy" id="6130"/>
    <lineage>
        <taxon>Eukaryota</taxon>
        <taxon>Metazoa</taxon>
        <taxon>Cnidaria</taxon>
        <taxon>Anthozoa</taxon>
        <taxon>Hexacorallia</taxon>
        <taxon>Scleractinia</taxon>
        <taxon>Astrocoeniina</taxon>
        <taxon>Acroporidae</taxon>
        <taxon>Acropora</taxon>
    </lineage>
</organism>